<evidence type="ECO:0000313" key="3">
    <source>
        <dbReference type="Proteomes" id="UP000032702"/>
    </source>
</evidence>
<accession>Q098Y0</accession>
<sequence>MLHGGAVVVAEGVAQVWVDGEVIGRAEGDRTLAALVDAGLHPVADGDRVVVAEGGLEVGVTGQVVAHVEGGSPHAALVAAGVDPVAGRGALVASEGGGEIGVEGQVEGRVERARVAEGTIEGANAIEVIRLQVDLPVVIGIHHRARIWGVAQTQRVPQLVQRGAAQVVLGAVHRPAIGVVEVHVAGQRGAGVGGGACRVEGVREHVGVEGVAVTVVAVLPRHEEVHVPAADLGEGDGRGGLPAQERADDGRARAARVQVRRGVEEGEGEVGLRPAAHGGERFGAGARRAGGEAIQVRRAAPRAVHQRARRRVQLPGDGQALRLLEALEAGLQGVVENIGPGGLARHGGAEARVLAGQLRVGEVAMGLEVAEGLLHLRPARALARDGDDVGRGRHRAAQGSQQDDGSKKRGDGTQRVHLSHGPSRHREGAPVVAGASDRPKAVKSVKSVTHESRQSAGAGGFLEVIPPVGGASRVRAQQGVGAAVVAAGQLLARGGADLVRVRAARRQVAAPAGVERAAARHALVVGR</sequence>
<evidence type="ECO:0000256" key="1">
    <source>
        <dbReference type="SAM" id="MobiDB-lite"/>
    </source>
</evidence>
<evidence type="ECO:0000313" key="2">
    <source>
        <dbReference type="EMBL" id="EAU68306.1"/>
    </source>
</evidence>
<protein>
    <submittedName>
        <fullName evidence="2">Uncharacterized protein</fullName>
    </submittedName>
</protein>
<dbReference type="EMBL" id="AAMD01000019">
    <property type="protein sequence ID" value="EAU68306.1"/>
    <property type="molecule type" value="Genomic_DNA"/>
</dbReference>
<feature type="compositionally biased region" description="Basic and acidic residues" evidence="1">
    <location>
        <begin position="404"/>
        <end position="414"/>
    </location>
</feature>
<dbReference type="AlphaFoldDB" id="Q098Y0"/>
<comment type="caution">
    <text evidence="2">The sequence shown here is derived from an EMBL/GenBank/DDBJ whole genome shotgun (WGS) entry which is preliminary data.</text>
</comment>
<organism evidence="2 3">
    <name type="scientific">Stigmatella aurantiaca (strain DW4/3-1)</name>
    <dbReference type="NCBI Taxonomy" id="378806"/>
    <lineage>
        <taxon>Bacteria</taxon>
        <taxon>Pseudomonadati</taxon>
        <taxon>Myxococcota</taxon>
        <taxon>Myxococcia</taxon>
        <taxon>Myxococcales</taxon>
        <taxon>Cystobacterineae</taxon>
        <taxon>Archangiaceae</taxon>
        <taxon>Stigmatella</taxon>
    </lineage>
</organism>
<gene>
    <name evidence="2" type="ORF">STIAU_5829</name>
</gene>
<feature type="region of interest" description="Disordered" evidence="1">
    <location>
        <begin position="385"/>
        <end position="439"/>
    </location>
</feature>
<proteinExistence type="predicted"/>
<feature type="region of interest" description="Disordered" evidence="1">
    <location>
        <begin position="230"/>
        <end position="251"/>
    </location>
</feature>
<dbReference type="Proteomes" id="UP000032702">
    <property type="component" value="Unassembled WGS sequence"/>
</dbReference>
<name>Q098Y0_STIAD</name>
<reference evidence="2 3" key="1">
    <citation type="submission" date="2006-04" db="EMBL/GenBank/DDBJ databases">
        <authorList>
            <person name="Nierman W.C."/>
        </authorList>
    </citation>
    <scope>NUCLEOTIDE SEQUENCE [LARGE SCALE GENOMIC DNA]</scope>
    <source>
        <strain evidence="2 3">DW4/3-1</strain>
    </source>
</reference>
<feature type="region of interest" description="Disordered" evidence="1">
    <location>
        <begin position="266"/>
        <end position="287"/>
    </location>
</feature>